<dbReference type="Proteomes" id="UP000518752">
    <property type="component" value="Unassembled WGS sequence"/>
</dbReference>
<dbReference type="InterPro" id="IPR049317">
    <property type="entry name" value="GCIP-like_N"/>
</dbReference>
<name>A0A8H5MEE6_9AGAR</name>
<dbReference type="Gene3D" id="1.20.1410.10">
    <property type="entry name" value="I/LWEQ domain"/>
    <property type="match status" value="1"/>
</dbReference>
<comment type="subcellular location">
    <subcellularLocation>
        <location evidence="2">Cytoplasm</location>
    </subcellularLocation>
    <subcellularLocation>
        <location evidence="1">Nucleus</location>
    </subcellularLocation>
</comment>
<accession>A0A8H5MEE6</accession>
<comment type="similarity">
    <text evidence="3">Belongs to the CCNDBP1 family.</text>
</comment>
<feature type="domain" description="Cyclin-D1-binding protein 1-like N-terminal" evidence="7">
    <location>
        <begin position="44"/>
        <end position="190"/>
    </location>
</feature>
<dbReference type="Pfam" id="PF13324">
    <property type="entry name" value="GCIP_N"/>
    <property type="match status" value="1"/>
</dbReference>
<keyword evidence="10" id="KW-1185">Reference proteome</keyword>
<gene>
    <name evidence="9" type="ORF">D9757_001894</name>
</gene>
<keyword evidence="5" id="KW-0539">Nucleus</keyword>
<feature type="domain" description="Cyclin-D1-binding protein 1-like C-terminal" evidence="8">
    <location>
        <begin position="199"/>
        <end position="301"/>
    </location>
</feature>
<evidence type="ECO:0000256" key="6">
    <source>
        <dbReference type="ARBA" id="ARBA00023306"/>
    </source>
</evidence>
<evidence type="ECO:0000256" key="2">
    <source>
        <dbReference type="ARBA" id="ARBA00004496"/>
    </source>
</evidence>
<dbReference type="OrthoDB" id="41588at2759"/>
<dbReference type="PANTHER" id="PTHR15492:SF1">
    <property type="entry name" value="CYCLIN-D1-BINDING PROTEIN 1"/>
    <property type="match status" value="1"/>
</dbReference>
<dbReference type="GO" id="GO:0005634">
    <property type="term" value="C:nucleus"/>
    <property type="evidence" value="ECO:0007669"/>
    <property type="project" value="UniProtKB-SubCell"/>
</dbReference>
<evidence type="ECO:0008006" key="11">
    <source>
        <dbReference type="Google" id="ProtNLM"/>
    </source>
</evidence>
<evidence type="ECO:0000256" key="5">
    <source>
        <dbReference type="ARBA" id="ARBA00023242"/>
    </source>
</evidence>
<dbReference type="Gene3D" id="1.20.1420.10">
    <property type="entry name" value="Talin, central domain"/>
    <property type="match status" value="1"/>
</dbReference>
<evidence type="ECO:0000259" key="8">
    <source>
        <dbReference type="Pfam" id="PF20936"/>
    </source>
</evidence>
<evidence type="ECO:0000259" key="7">
    <source>
        <dbReference type="Pfam" id="PF13324"/>
    </source>
</evidence>
<dbReference type="GO" id="GO:0005737">
    <property type="term" value="C:cytoplasm"/>
    <property type="evidence" value="ECO:0007669"/>
    <property type="project" value="UniProtKB-SubCell"/>
</dbReference>
<evidence type="ECO:0000256" key="4">
    <source>
        <dbReference type="ARBA" id="ARBA00022490"/>
    </source>
</evidence>
<evidence type="ECO:0000256" key="1">
    <source>
        <dbReference type="ARBA" id="ARBA00004123"/>
    </source>
</evidence>
<comment type="caution">
    <text evidence="9">The sequence shown here is derived from an EMBL/GenBank/DDBJ whole genome shotgun (WGS) entry which is preliminary data.</text>
</comment>
<protein>
    <recommendedName>
        <fullName evidence="11">Grap2 and cyclin-D-interacting-domain-containing protein</fullName>
    </recommendedName>
</protein>
<sequence length="358" mass="38682">MTDQEKARAAIQLLLQTCHSVADSMSTRPNSLEHPPLSVLQKDLLSLLSLIYGSVTKLSLALKPSSPTYSACLVPIQDLSNRMIALSHCINMFSPSEHGATLTKEMLSIATNLTSAVGALASTLLEIERSGQTSGGDYLVRTGTVHDIIETTRSKDGLSIDNLIAVRRIWQQDIGPLEDGIREVEEMLQDAQSEANPEEDDGWDELGIGPSKPLTEEESKRAAKVLNVLRLCNVLHKKVISDVLSGPPSSLSNNFLDKLASLSPTLLSTSDELISTLDSPHDVNSITAELSAVQRIVDDIRNLLSSLKTDPDLNALTGQLAGTSLTEKAAVPTNRNPREKWLNACFDQITKAVQLAAT</sequence>
<reference evidence="9 10" key="1">
    <citation type="journal article" date="2020" name="ISME J.">
        <title>Uncovering the hidden diversity of litter-decomposition mechanisms in mushroom-forming fungi.</title>
        <authorList>
            <person name="Floudas D."/>
            <person name="Bentzer J."/>
            <person name="Ahren D."/>
            <person name="Johansson T."/>
            <person name="Persson P."/>
            <person name="Tunlid A."/>
        </authorList>
    </citation>
    <scope>NUCLEOTIDE SEQUENCE [LARGE SCALE GENOMIC DNA]</scope>
    <source>
        <strain evidence="9 10">CBS 406.79</strain>
    </source>
</reference>
<dbReference type="EMBL" id="JAACJN010000010">
    <property type="protein sequence ID" value="KAF5391385.1"/>
    <property type="molecule type" value="Genomic_DNA"/>
</dbReference>
<dbReference type="AlphaFoldDB" id="A0A8H5MEE6"/>
<evidence type="ECO:0000256" key="3">
    <source>
        <dbReference type="ARBA" id="ARBA00008940"/>
    </source>
</evidence>
<proteinExistence type="inferred from homology"/>
<evidence type="ECO:0000313" key="10">
    <source>
        <dbReference type="Proteomes" id="UP000518752"/>
    </source>
</evidence>
<keyword evidence="6" id="KW-0131">Cell cycle</keyword>
<organism evidence="9 10">
    <name type="scientific">Collybiopsis confluens</name>
    <dbReference type="NCBI Taxonomy" id="2823264"/>
    <lineage>
        <taxon>Eukaryota</taxon>
        <taxon>Fungi</taxon>
        <taxon>Dikarya</taxon>
        <taxon>Basidiomycota</taxon>
        <taxon>Agaricomycotina</taxon>
        <taxon>Agaricomycetes</taxon>
        <taxon>Agaricomycetidae</taxon>
        <taxon>Agaricales</taxon>
        <taxon>Marasmiineae</taxon>
        <taxon>Omphalotaceae</taxon>
        <taxon>Collybiopsis</taxon>
    </lineage>
</organism>
<dbReference type="InterPro" id="IPR026907">
    <property type="entry name" value="GCIP-like"/>
</dbReference>
<keyword evidence="4" id="KW-0963">Cytoplasm</keyword>
<dbReference type="InterPro" id="IPR049318">
    <property type="entry name" value="GCIP_C"/>
</dbReference>
<evidence type="ECO:0000313" key="9">
    <source>
        <dbReference type="EMBL" id="KAF5391385.1"/>
    </source>
</evidence>
<dbReference type="PANTHER" id="PTHR15492">
    <property type="entry name" value="CYCLIN D1-BINDING PROTEIN 1"/>
    <property type="match status" value="1"/>
</dbReference>
<dbReference type="Pfam" id="PF20936">
    <property type="entry name" value="GCIP_C"/>
    <property type="match status" value="1"/>
</dbReference>